<sequence length="278" mass="29150">MEHAAHGEIPGDAFHVLHVAAEEAVFADGDAVGLRLVEAEEDTDGVGLLAGFEVAHAVDQQRPFGVLLEEGPLVVALAGAFVSESGLADVRRGRILRVGEAGIPVADGAVGDAVHGLAEEEFGRQYPAGFDDESQCHCCSPLGLNFVVLIDEHREQDLARVGQQPGRDCDALNGVGSADVCAGRPDTGVVAPQPGARHPHRRVGIDAQAAMNDEPQVGAPVQAVVDDLAGPDDPCNFREDNRLSLRGNFNGALNATGEIHLREDPAQEHLAGVHLTHP</sequence>
<accession>A0A2C8F527</accession>
<dbReference type="EMBL" id="LT907975">
    <property type="protein sequence ID" value="SOB57489.1"/>
    <property type="molecule type" value="Genomic_DNA"/>
</dbReference>
<protein>
    <submittedName>
        <fullName evidence="1">Uncharacterized protein</fullName>
    </submittedName>
</protein>
<gene>
    <name evidence="1" type="ORF">DPRO_0605</name>
</gene>
<evidence type="ECO:0000313" key="1">
    <source>
        <dbReference type="EMBL" id="SOB57489.1"/>
    </source>
</evidence>
<evidence type="ECO:0000313" key="2">
    <source>
        <dbReference type="Proteomes" id="UP000219215"/>
    </source>
</evidence>
<keyword evidence="2" id="KW-1185">Reference proteome</keyword>
<name>A0A2C8F527_9BACT</name>
<organism evidence="1 2">
    <name type="scientific">Pseudodesulfovibrio profundus</name>
    <dbReference type="NCBI Taxonomy" id="57320"/>
    <lineage>
        <taxon>Bacteria</taxon>
        <taxon>Pseudomonadati</taxon>
        <taxon>Thermodesulfobacteriota</taxon>
        <taxon>Desulfovibrionia</taxon>
        <taxon>Desulfovibrionales</taxon>
        <taxon>Desulfovibrionaceae</taxon>
    </lineage>
</organism>
<proteinExistence type="predicted"/>
<dbReference type="AlphaFoldDB" id="A0A2C8F527"/>
<dbReference type="Proteomes" id="UP000219215">
    <property type="component" value="Chromosome DPRO"/>
</dbReference>
<reference evidence="2" key="1">
    <citation type="submission" date="2017-09" db="EMBL/GenBank/DDBJ databases">
        <authorList>
            <person name="Regsiter A."/>
            <person name="William W."/>
        </authorList>
    </citation>
    <scope>NUCLEOTIDE SEQUENCE [LARGE SCALE GENOMIC DNA]</scope>
    <source>
        <strain evidence="2">500-1</strain>
    </source>
</reference>
<dbReference type="KEGG" id="pprf:DPRO_0605"/>